<gene>
    <name evidence="6" type="ORF">HX893_33155</name>
</gene>
<dbReference type="InterPro" id="IPR011662">
    <property type="entry name" value="Secretin/TonB_short_N"/>
</dbReference>
<dbReference type="PROSITE" id="PS52016">
    <property type="entry name" value="TONB_DEPENDENT_REC_3"/>
    <property type="match status" value="1"/>
</dbReference>
<dbReference type="Proteomes" id="UP000585226">
    <property type="component" value="Unassembled WGS sequence"/>
</dbReference>
<keyword evidence="4" id="KW-1134">Transmembrane beta strand</keyword>
<dbReference type="InterPro" id="IPR037066">
    <property type="entry name" value="Plug_dom_sf"/>
</dbReference>
<keyword evidence="4" id="KW-0812">Transmembrane</keyword>
<evidence type="ECO:0000256" key="2">
    <source>
        <dbReference type="ARBA" id="ARBA00023136"/>
    </source>
</evidence>
<keyword evidence="2 4" id="KW-0472">Membrane</keyword>
<dbReference type="SMART" id="SM00965">
    <property type="entry name" value="STN"/>
    <property type="match status" value="1"/>
</dbReference>
<dbReference type="InterPro" id="IPR039426">
    <property type="entry name" value="TonB-dep_rcpt-like"/>
</dbReference>
<dbReference type="GO" id="GO:0015344">
    <property type="term" value="F:siderophore uptake transmembrane transporter activity"/>
    <property type="evidence" value="ECO:0007669"/>
    <property type="project" value="TreeGrafter"/>
</dbReference>
<dbReference type="InterPro" id="IPR012910">
    <property type="entry name" value="Plug_dom"/>
</dbReference>
<dbReference type="Gene3D" id="3.55.50.30">
    <property type="match status" value="1"/>
</dbReference>
<comment type="similarity">
    <text evidence="4">Belongs to the TonB-dependent receptor family.</text>
</comment>
<sequence>MSLFLRNSPQPLALAIAFALVIPASLGMAPLVAAAEQSSVQTYDLPAGALADQLNQLAGQAGIYLAGDAALTAGKTGAAMRGSYTVDQALQTLLVGSDLTVVQTGEGRYQLQPGAGGALQLGTVSISGMAPGSTTEGTGLYTTYSSSSSTRLNLTQKETPQSLTVITRQRLDDQKLTNLTEVLEATPGITV</sequence>
<dbReference type="PANTHER" id="PTHR32552">
    <property type="entry name" value="FERRICHROME IRON RECEPTOR-RELATED"/>
    <property type="match status" value="1"/>
</dbReference>
<feature type="domain" description="Secretin/TonB short N-terminal" evidence="5">
    <location>
        <begin position="63"/>
        <end position="114"/>
    </location>
</feature>
<evidence type="ECO:0000256" key="4">
    <source>
        <dbReference type="PROSITE-ProRule" id="PRU01360"/>
    </source>
</evidence>
<keyword evidence="1 4" id="KW-0813">Transport</keyword>
<dbReference type="Pfam" id="PF07660">
    <property type="entry name" value="STN"/>
    <property type="match status" value="1"/>
</dbReference>
<dbReference type="SUPFAM" id="SSF56935">
    <property type="entry name" value="Porins"/>
    <property type="match status" value="1"/>
</dbReference>
<reference evidence="6 7" key="1">
    <citation type="submission" date="2020-04" db="EMBL/GenBank/DDBJ databases">
        <title>Molecular characterization of pseudomonads from Agaricus bisporus reveal novel blotch 2 pathogens in Western Europe.</title>
        <authorList>
            <person name="Taparia T."/>
            <person name="Krijger M."/>
            <person name="Haynes E."/>
            <person name="Elpinstone J.G."/>
            <person name="Noble R."/>
            <person name="Van Der Wolf J."/>
        </authorList>
    </citation>
    <scope>NUCLEOTIDE SEQUENCE [LARGE SCALE GENOMIC DNA]</scope>
    <source>
        <strain evidence="6 7">P8021</strain>
    </source>
</reference>
<name>A0A7Y8KKQ7_9PSED</name>
<feature type="non-terminal residue" evidence="6">
    <location>
        <position position="191"/>
    </location>
</feature>
<dbReference type="EMBL" id="JACASD010000155">
    <property type="protein sequence ID" value="NWE92967.1"/>
    <property type="molecule type" value="Genomic_DNA"/>
</dbReference>
<dbReference type="Pfam" id="PF07715">
    <property type="entry name" value="Plug"/>
    <property type="match status" value="1"/>
</dbReference>
<evidence type="ECO:0000313" key="6">
    <source>
        <dbReference type="EMBL" id="NWE92967.1"/>
    </source>
</evidence>
<dbReference type="RefSeq" id="WP_177115188.1">
    <property type="nucleotide sequence ID" value="NZ_JACASD010000155.1"/>
</dbReference>
<accession>A0A7Y8KKQ7</accession>
<protein>
    <submittedName>
        <fullName evidence="6">TonB-dependent receptor</fullName>
    </submittedName>
</protein>
<dbReference type="PANTHER" id="PTHR32552:SF74">
    <property type="entry name" value="HYDROXAMATE SIDEROPHORE RECEPTOR FHUE"/>
    <property type="match status" value="1"/>
</dbReference>
<dbReference type="AlphaFoldDB" id="A0A7Y8KKQ7"/>
<comment type="subcellular location">
    <subcellularLocation>
        <location evidence="4">Cell outer membrane</location>
        <topology evidence="4">Multi-pass membrane protein</topology>
    </subcellularLocation>
</comment>
<comment type="caution">
    <text evidence="6">The sequence shown here is derived from an EMBL/GenBank/DDBJ whole genome shotgun (WGS) entry which is preliminary data.</text>
</comment>
<keyword evidence="6" id="KW-0675">Receptor</keyword>
<keyword evidence="3 4" id="KW-0998">Cell outer membrane</keyword>
<proteinExistence type="inferred from homology"/>
<evidence type="ECO:0000256" key="1">
    <source>
        <dbReference type="ARBA" id="ARBA00022448"/>
    </source>
</evidence>
<organism evidence="6 7">
    <name type="scientific">Pseudomonas reactans</name>
    <dbReference type="NCBI Taxonomy" id="117680"/>
    <lineage>
        <taxon>Bacteria</taxon>
        <taxon>Pseudomonadati</taxon>
        <taxon>Pseudomonadota</taxon>
        <taxon>Gammaproteobacteria</taxon>
        <taxon>Pseudomonadales</taxon>
        <taxon>Pseudomonadaceae</taxon>
        <taxon>Pseudomonas</taxon>
    </lineage>
</organism>
<evidence type="ECO:0000313" key="7">
    <source>
        <dbReference type="Proteomes" id="UP000585226"/>
    </source>
</evidence>
<dbReference type="GO" id="GO:0009279">
    <property type="term" value="C:cell outer membrane"/>
    <property type="evidence" value="ECO:0007669"/>
    <property type="project" value="UniProtKB-SubCell"/>
</dbReference>
<evidence type="ECO:0000256" key="3">
    <source>
        <dbReference type="ARBA" id="ARBA00023237"/>
    </source>
</evidence>
<evidence type="ECO:0000259" key="5">
    <source>
        <dbReference type="SMART" id="SM00965"/>
    </source>
</evidence>
<dbReference type="Gene3D" id="2.170.130.10">
    <property type="entry name" value="TonB-dependent receptor, plug domain"/>
    <property type="match status" value="1"/>
</dbReference>